<dbReference type="Proteomes" id="UP000183015">
    <property type="component" value="Unassembled WGS sequence"/>
</dbReference>
<dbReference type="RefSeq" id="WP_042456132.1">
    <property type="nucleotide sequence ID" value="NZ_BBPN01000040.1"/>
</dbReference>
<dbReference type="InterPro" id="IPR036736">
    <property type="entry name" value="ACP-like_sf"/>
</dbReference>
<gene>
    <name evidence="2" type="ORF">SAMN05414137_101470</name>
</gene>
<evidence type="ECO:0000313" key="2">
    <source>
        <dbReference type="EMBL" id="SEK31258.1"/>
    </source>
</evidence>
<name>A0A1H7FZC3_STRJI</name>
<dbReference type="STRING" id="235985.SAMN05414137_101470"/>
<sequence>MTRSTTQAVKQRIAELVEGCSDGALAVGDLLEGDATLSERGLTSLARMRLLDAVEAEFGVEITLDESGWALTDDLDALAAHLTAR</sequence>
<dbReference type="PROSITE" id="PS50075">
    <property type="entry name" value="CARRIER"/>
    <property type="match status" value="1"/>
</dbReference>
<dbReference type="EMBL" id="FOAZ01000001">
    <property type="protein sequence ID" value="SEK31258.1"/>
    <property type="molecule type" value="Genomic_DNA"/>
</dbReference>
<dbReference type="InterPro" id="IPR009081">
    <property type="entry name" value="PP-bd_ACP"/>
</dbReference>
<dbReference type="Pfam" id="PF00550">
    <property type="entry name" value="PP-binding"/>
    <property type="match status" value="1"/>
</dbReference>
<protein>
    <submittedName>
        <fullName evidence="2">Phosphopantetheine attachment site</fullName>
    </submittedName>
</protein>
<reference evidence="3" key="1">
    <citation type="submission" date="2016-10" db="EMBL/GenBank/DDBJ databases">
        <authorList>
            <person name="Varghese N."/>
        </authorList>
    </citation>
    <scope>NUCLEOTIDE SEQUENCE [LARGE SCALE GENOMIC DNA]</scope>
    <source>
        <strain evidence="3">DSM 45096 / BCRC 16803 / CGMCC 4.1857 / CIP 109030 / JCM 12277 / KCTC 19219 / NBRC 100920 / 33214</strain>
    </source>
</reference>
<evidence type="ECO:0000313" key="3">
    <source>
        <dbReference type="Proteomes" id="UP000183015"/>
    </source>
</evidence>
<keyword evidence="3" id="KW-1185">Reference proteome</keyword>
<proteinExistence type="predicted"/>
<dbReference type="SUPFAM" id="SSF47336">
    <property type="entry name" value="ACP-like"/>
    <property type="match status" value="1"/>
</dbReference>
<accession>A0A1H7FZC3</accession>
<feature type="domain" description="Carrier" evidence="1">
    <location>
        <begin position="7"/>
        <end position="85"/>
    </location>
</feature>
<organism evidence="2 3">
    <name type="scientific">Streptacidiphilus jiangxiensis</name>
    <dbReference type="NCBI Taxonomy" id="235985"/>
    <lineage>
        <taxon>Bacteria</taxon>
        <taxon>Bacillati</taxon>
        <taxon>Actinomycetota</taxon>
        <taxon>Actinomycetes</taxon>
        <taxon>Kitasatosporales</taxon>
        <taxon>Streptomycetaceae</taxon>
        <taxon>Streptacidiphilus</taxon>
    </lineage>
</organism>
<dbReference type="OrthoDB" id="3404602at2"/>
<dbReference type="Gene3D" id="1.10.1200.10">
    <property type="entry name" value="ACP-like"/>
    <property type="match status" value="1"/>
</dbReference>
<dbReference type="AlphaFoldDB" id="A0A1H7FZC3"/>
<evidence type="ECO:0000259" key="1">
    <source>
        <dbReference type="PROSITE" id="PS50075"/>
    </source>
</evidence>